<proteinExistence type="predicted"/>
<evidence type="ECO:0000313" key="1">
    <source>
        <dbReference type="EMBL" id="CUU71880.1"/>
    </source>
</evidence>
<keyword evidence="2" id="KW-1185">Reference proteome</keyword>
<accession>A0A0S4RCV6</accession>
<protein>
    <submittedName>
        <fullName evidence="1">Uncharacterized protein</fullName>
    </submittedName>
</protein>
<evidence type="ECO:0000313" key="2">
    <source>
        <dbReference type="Proteomes" id="UP000052237"/>
    </source>
</evidence>
<dbReference type="Proteomes" id="UP000052237">
    <property type="component" value="Unassembled WGS sequence"/>
</dbReference>
<name>A0A0S4RCV6_CAMHY</name>
<reference evidence="1 2" key="1">
    <citation type="submission" date="2015-11" db="EMBL/GenBank/DDBJ databases">
        <authorList>
            <consortium name="Pathogen Informatics"/>
        </authorList>
    </citation>
    <scope>NUCLEOTIDE SEQUENCE [LARGE SCALE GENOMIC DNA]</scope>
    <source>
        <strain evidence="1 2">006A-0059</strain>
    </source>
</reference>
<gene>
    <name evidence="1" type="ORF">ERS686654_00377</name>
</gene>
<sequence length="73" mass="8891">MKIIRDVASNLTVDSQRELKFPYYEKIKNSFYVDDKYCKFILSRKWYLKNISDGDEDISCLYKRQMQICCLYI</sequence>
<comment type="caution">
    <text evidence="1">The sequence shown here is derived from an EMBL/GenBank/DDBJ whole genome shotgun (WGS) entry which is preliminary data.</text>
</comment>
<dbReference type="EMBL" id="FAVB01000001">
    <property type="protein sequence ID" value="CUU71880.1"/>
    <property type="molecule type" value="Genomic_DNA"/>
</dbReference>
<dbReference type="AlphaFoldDB" id="A0A0S4RCV6"/>
<organism evidence="1 2">
    <name type="scientific">Campylobacter hyointestinalis subsp. hyointestinalis</name>
    <dbReference type="NCBI Taxonomy" id="91352"/>
    <lineage>
        <taxon>Bacteria</taxon>
        <taxon>Pseudomonadati</taxon>
        <taxon>Campylobacterota</taxon>
        <taxon>Epsilonproteobacteria</taxon>
        <taxon>Campylobacterales</taxon>
        <taxon>Campylobacteraceae</taxon>
        <taxon>Campylobacter</taxon>
    </lineage>
</organism>
<dbReference type="RefSeq" id="WP_059429045.1">
    <property type="nucleotide sequence ID" value="NZ_FAVB01000001.1"/>
</dbReference>